<dbReference type="InterPro" id="IPR040150">
    <property type="entry name" value="Iwr1"/>
</dbReference>
<evidence type="ECO:0000256" key="2">
    <source>
        <dbReference type="SAM" id="MobiDB-lite"/>
    </source>
</evidence>
<proteinExistence type="inferred from homology"/>
<protein>
    <recommendedName>
        <fullName evidence="3">Transcription factor Iwr1 domain-containing protein</fullName>
    </recommendedName>
</protein>
<name>A0A9P4S636_9PEZI</name>
<feature type="compositionally biased region" description="Basic and acidic residues" evidence="2">
    <location>
        <begin position="147"/>
        <end position="161"/>
    </location>
</feature>
<feature type="domain" description="Transcription factor Iwr1" evidence="3">
    <location>
        <begin position="303"/>
        <end position="375"/>
    </location>
</feature>
<dbReference type="InterPro" id="IPR013883">
    <property type="entry name" value="TF_Iwr1_dom"/>
</dbReference>
<dbReference type="PANTHER" id="PTHR28063:SF1">
    <property type="entry name" value="RNA POLYMERASE II NUCLEAR LOCALIZATION PROTEIN IWR1"/>
    <property type="match status" value="1"/>
</dbReference>
<dbReference type="EMBL" id="MU006102">
    <property type="protein sequence ID" value="KAF2836821.1"/>
    <property type="molecule type" value="Genomic_DNA"/>
</dbReference>
<feature type="compositionally biased region" description="Low complexity" evidence="2">
    <location>
        <begin position="133"/>
        <end position="142"/>
    </location>
</feature>
<dbReference type="Pfam" id="PF08574">
    <property type="entry name" value="Iwr1"/>
    <property type="match status" value="1"/>
</dbReference>
<feature type="region of interest" description="Disordered" evidence="2">
    <location>
        <begin position="349"/>
        <end position="426"/>
    </location>
</feature>
<comment type="caution">
    <text evidence="4">The sequence shown here is derived from an EMBL/GenBank/DDBJ whole genome shotgun (WGS) entry which is preliminary data.</text>
</comment>
<feature type="region of interest" description="Disordered" evidence="2">
    <location>
        <begin position="77"/>
        <end position="199"/>
    </location>
</feature>
<feature type="compositionally biased region" description="Acidic residues" evidence="2">
    <location>
        <begin position="393"/>
        <end position="406"/>
    </location>
</feature>
<dbReference type="Proteomes" id="UP000799429">
    <property type="component" value="Unassembled WGS sequence"/>
</dbReference>
<evidence type="ECO:0000313" key="5">
    <source>
        <dbReference type="Proteomes" id="UP000799429"/>
    </source>
</evidence>
<organism evidence="4 5">
    <name type="scientific">Patellaria atrata CBS 101060</name>
    <dbReference type="NCBI Taxonomy" id="1346257"/>
    <lineage>
        <taxon>Eukaryota</taxon>
        <taxon>Fungi</taxon>
        <taxon>Dikarya</taxon>
        <taxon>Ascomycota</taxon>
        <taxon>Pezizomycotina</taxon>
        <taxon>Dothideomycetes</taxon>
        <taxon>Dothideomycetes incertae sedis</taxon>
        <taxon>Patellariales</taxon>
        <taxon>Patellariaceae</taxon>
        <taxon>Patellaria</taxon>
    </lineage>
</organism>
<dbReference type="GO" id="GO:0006606">
    <property type="term" value="P:protein import into nucleus"/>
    <property type="evidence" value="ECO:0007669"/>
    <property type="project" value="InterPro"/>
</dbReference>
<dbReference type="OrthoDB" id="6255506at2759"/>
<reference evidence="4" key="1">
    <citation type="journal article" date="2020" name="Stud. Mycol.">
        <title>101 Dothideomycetes genomes: a test case for predicting lifestyles and emergence of pathogens.</title>
        <authorList>
            <person name="Haridas S."/>
            <person name="Albert R."/>
            <person name="Binder M."/>
            <person name="Bloem J."/>
            <person name="Labutti K."/>
            <person name="Salamov A."/>
            <person name="Andreopoulos B."/>
            <person name="Baker S."/>
            <person name="Barry K."/>
            <person name="Bills G."/>
            <person name="Bluhm B."/>
            <person name="Cannon C."/>
            <person name="Castanera R."/>
            <person name="Culley D."/>
            <person name="Daum C."/>
            <person name="Ezra D."/>
            <person name="Gonzalez J."/>
            <person name="Henrissat B."/>
            <person name="Kuo A."/>
            <person name="Liang C."/>
            <person name="Lipzen A."/>
            <person name="Lutzoni F."/>
            <person name="Magnuson J."/>
            <person name="Mondo S."/>
            <person name="Nolan M."/>
            <person name="Ohm R."/>
            <person name="Pangilinan J."/>
            <person name="Park H.-J."/>
            <person name="Ramirez L."/>
            <person name="Alfaro M."/>
            <person name="Sun H."/>
            <person name="Tritt A."/>
            <person name="Yoshinaga Y."/>
            <person name="Zwiers L.-H."/>
            <person name="Turgeon B."/>
            <person name="Goodwin S."/>
            <person name="Spatafora J."/>
            <person name="Crous P."/>
            <person name="Grigoriev I."/>
        </authorList>
    </citation>
    <scope>NUCLEOTIDE SEQUENCE</scope>
    <source>
        <strain evidence="4">CBS 101060</strain>
    </source>
</reference>
<dbReference type="AlphaFoldDB" id="A0A9P4S636"/>
<keyword evidence="5" id="KW-1185">Reference proteome</keyword>
<accession>A0A9P4S636</accession>
<feature type="compositionally biased region" description="Polar residues" evidence="2">
    <location>
        <begin position="164"/>
        <end position="190"/>
    </location>
</feature>
<dbReference type="PANTHER" id="PTHR28063">
    <property type="entry name" value="RNA POLYMERASE II NUCLEAR LOCALIZATION PROTEIN IWR1"/>
    <property type="match status" value="1"/>
</dbReference>
<feature type="compositionally biased region" description="Basic and acidic residues" evidence="2">
    <location>
        <begin position="383"/>
        <end position="392"/>
    </location>
</feature>
<evidence type="ECO:0000313" key="4">
    <source>
        <dbReference type="EMBL" id="KAF2836821.1"/>
    </source>
</evidence>
<feature type="compositionally biased region" description="Basic and acidic residues" evidence="2">
    <location>
        <begin position="80"/>
        <end position="93"/>
    </location>
</feature>
<gene>
    <name evidence="4" type="ORF">M501DRAFT_232794</name>
</gene>
<feature type="compositionally biased region" description="Acidic residues" evidence="2">
    <location>
        <begin position="371"/>
        <end position="382"/>
    </location>
</feature>
<evidence type="ECO:0000256" key="1">
    <source>
        <dbReference type="ARBA" id="ARBA00010218"/>
    </source>
</evidence>
<evidence type="ECO:0000259" key="3">
    <source>
        <dbReference type="Pfam" id="PF08574"/>
    </source>
</evidence>
<sequence length="426" mass="48447">MNLLILFVSLTTPELRSFVTYFLLDIESKTKRHASNYQYFFRRVEDAKFSPDLSAEPTPSPPRRGYDANGVPLLQTTLPGEEKSHEKSVDKITTKPTPHKPSSGAGMPSLIRSASPARSTGRITRPVRRFHLSKLPSLPSLGGLSGRIEKKRTATFVEKRRAVSPSNADARGQSTTTETQDGNSVTSTSRPLKRPVGSVAEKRWREIQKDHARTKSKMQTVNDEIEPWRLSKFEEYAHELEQEQTAGKKQQAVGNDAILQPTSPKLRYKPKSSIMRYQDRNVQTHIVDQDQDGMEVDTDDESAYTYDTFVRCQTGTLVPVDTNIMHGNVGVLVIGEEDEPLWDKYAEDESDKDWNSEEEDENAENYHAADYPEDEVDSDDDVDRIVRGGHASDDDEFVYEDNEYDSDDARSDTEDLQYPWKRHPWE</sequence>
<comment type="similarity">
    <text evidence="1">Belongs to the IWR1/SLC7A6OS family.</text>
</comment>
<dbReference type="GO" id="GO:0005737">
    <property type="term" value="C:cytoplasm"/>
    <property type="evidence" value="ECO:0007669"/>
    <property type="project" value="TreeGrafter"/>
</dbReference>